<comment type="caution">
    <text evidence="1">The sequence shown here is derived from an EMBL/GenBank/DDBJ whole genome shotgun (WGS) entry which is preliminary data.</text>
</comment>
<name>A0ACC0JZM7_CHOFU</name>
<protein>
    <submittedName>
        <fullName evidence="1">Uncharacterized protein</fullName>
    </submittedName>
</protein>
<organism evidence="1 2">
    <name type="scientific">Choristoneura fumiferana</name>
    <name type="common">Spruce budworm moth</name>
    <name type="synonym">Archips fumiferana</name>
    <dbReference type="NCBI Taxonomy" id="7141"/>
    <lineage>
        <taxon>Eukaryota</taxon>
        <taxon>Metazoa</taxon>
        <taxon>Ecdysozoa</taxon>
        <taxon>Arthropoda</taxon>
        <taxon>Hexapoda</taxon>
        <taxon>Insecta</taxon>
        <taxon>Pterygota</taxon>
        <taxon>Neoptera</taxon>
        <taxon>Endopterygota</taxon>
        <taxon>Lepidoptera</taxon>
        <taxon>Glossata</taxon>
        <taxon>Ditrysia</taxon>
        <taxon>Tortricoidea</taxon>
        <taxon>Tortricidae</taxon>
        <taxon>Tortricinae</taxon>
        <taxon>Choristoneura</taxon>
    </lineage>
</organism>
<reference evidence="1 2" key="1">
    <citation type="journal article" date="2022" name="Genome Biol. Evol.">
        <title>The Spruce Budworm Genome: Reconstructing the Evolutionary History of Antifreeze Proteins.</title>
        <authorList>
            <person name="Beliveau C."/>
            <person name="Gagne P."/>
            <person name="Picq S."/>
            <person name="Vernygora O."/>
            <person name="Keeling C.I."/>
            <person name="Pinkney K."/>
            <person name="Doucet D."/>
            <person name="Wen F."/>
            <person name="Johnston J.S."/>
            <person name="Maaroufi H."/>
            <person name="Boyle B."/>
            <person name="Laroche J."/>
            <person name="Dewar K."/>
            <person name="Juretic N."/>
            <person name="Blackburn G."/>
            <person name="Nisole A."/>
            <person name="Brunet B."/>
            <person name="Brandao M."/>
            <person name="Lumley L."/>
            <person name="Duan J."/>
            <person name="Quan G."/>
            <person name="Lucarotti C.J."/>
            <person name="Roe A.D."/>
            <person name="Sperling F.A.H."/>
            <person name="Levesque R.C."/>
            <person name="Cusson M."/>
        </authorList>
    </citation>
    <scope>NUCLEOTIDE SEQUENCE [LARGE SCALE GENOMIC DNA]</scope>
    <source>
        <strain evidence="1">Glfc:IPQL:Cfum</strain>
    </source>
</reference>
<evidence type="ECO:0000313" key="2">
    <source>
        <dbReference type="Proteomes" id="UP001064048"/>
    </source>
</evidence>
<accession>A0ACC0JZM7</accession>
<dbReference type="EMBL" id="CM046131">
    <property type="protein sequence ID" value="KAI8429549.1"/>
    <property type="molecule type" value="Genomic_DNA"/>
</dbReference>
<evidence type="ECO:0000313" key="1">
    <source>
        <dbReference type="EMBL" id="KAI8429549.1"/>
    </source>
</evidence>
<dbReference type="Proteomes" id="UP001064048">
    <property type="component" value="Chromosome Z"/>
</dbReference>
<proteinExistence type="predicted"/>
<keyword evidence="2" id="KW-1185">Reference proteome</keyword>
<gene>
    <name evidence="1" type="ORF">MSG28_000179</name>
</gene>
<sequence>MADEEEMKGAGLMMGKRCLWDPETDQYVHALFKNDSIYCHTTHEEASRPSLRHLVPQMSRVPEGKAAPDVGQRLFVESHVV</sequence>